<evidence type="ECO:0000313" key="3">
    <source>
        <dbReference type="Proteomes" id="UP000294835"/>
    </source>
</evidence>
<dbReference type="SUPFAM" id="SSF53955">
    <property type="entry name" value="Lysozyme-like"/>
    <property type="match status" value="1"/>
</dbReference>
<dbReference type="InterPro" id="IPR023346">
    <property type="entry name" value="Lysozyme-like_dom_sf"/>
</dbReference>
<accession>A0A4R2Q7Y8</accession>
<dbReference type="Gene3D" id="1.10.530.10">
    <property type="match status" value="1"/>
</dbReference>
<evidence type="ECO:0008006" key="4">
    <source>
        <dbReference type="Google" id="ProtNLM"/>
    </source>
</evidence>
<dbReference type="RefSeq" id="WP_243695760.1">
    <property type="nucleotide sequence ID" value="NZ_SLXP01000002.1"/>
</dbReference>
<organism evidence="2 3">
    <name type="scientific">Rhodovulum marinum</name>
    <dbReference type="NCBI Taxonomy" id="320662"/>
    <lineage>
        <taxon>Bacteria</taxon>
        <taxon>Pseudomonadati</taxon>
        <taxon>Pseudomonadota</taxon>
        <taxon>Alphaproteobacteria</taxon>
        <taxon>Rhodobacterales</taxon>
        <taxon>Paracoccaceae</taxon>
        <taxon>Rhodovulum</taxon>
    </lineage>
</organism>
<proteinExistence type="predicted"/>
<dbReference type="Proteomes" id="UP000294835">
    <property type="component" value="Unassembled WGS sequence"/>
</dbReference>
<keyword evidence="3" id="KW-1185">Reference proteome</keyword>
<protein>
    <recommendedName>
        <fullName evidence="4">Muramidase (Phage lysozyme)</fullName>
    </recommendedName>
</protein>
<evidence type="ECO:0000256" key="1">
    <source>
        <dbReference type="SAM" id="SignalP"/>
    </source>
</evidence>
<reference evidence="2 3" key="1">
    <citation type="submission" date="2019-03" db="EMBL/GenBank/DDBJ databases">
        <title>Genomic Encyclopedia of Type Strains, Phase IV (KMG-IV): sequencing the most valuable type-strain genomes for metagenomic binning, comparative biology and taxonomic classification.</title>
        <authorList>
            <person name="Goeker M."/>
        </authorList>
    </citation>
    <scope>NUCLEOTIDE SEQUENCE [LARGE SCALE GENOMIC DNA]</scope>
    <source>
        <strain evidence="2 3">DSM 18063</strain>
    </source>
</reference>
<keyword evidence="1" id="KW-0732">Signal</keyword>
<dbReference type="EMBL" id="SLXP01000002">
    <property type="protein sequence ID" value="TCP42911.1"/>
    <property type="molecule type" value="Genomic_DNA"/>
</dbReference>
<evidence type="ECO:0000313" key="2">
    <source>
        <dbReference type="EMBL" id="TCP42911.1"/>
    </source>
</evidence>
<gene>
    <name evidence="2" type="ORF">EV662_102102</name>
</gene>
<dbReference type="AlphaFoldDB" id="A0A4R2Q7Y8"/>
<feature type="signal peptide" evidence="1">
    <location>
        <begin position="1"/>
        <end position="25"/>
    </location>
</feature>
<name>A0A4R2Q7Y8_9RHOB</name>
<comment type="caution">
    <text evidence="2">The sequence shown here is derived from an EMBL/GenBank/DDBJ whole genome shotgun (WGS) entry which is preliminary data.</text>
</comment>
<sequence length="286" mass="29716">MIPTGRTRALALVTALATAPPPAAAEPVSLLAGSSLFAARGALVPAAQPIPQPAAPADIAPAAYPTAAPAAYPAAAPADPAPTAHGASLFAGRAGTGLFAPRAPRPPAPEAAMRTSLRAALHAPGPTADAAARIRHLIARAEAGRDGYDAVQHGARVRPAKPPTRMTIAEIYAWIAATPGQPHAIGRYQFIPSTLRQLVRELGIDLNTVFSPGIQDRLADLLLEDAGFAEFTAGRITRTRFMNNLAQIWAGLPTSSGKSHYHGFAGNRATMTWARFDAEMAQIFPG</sequence>
<feature type="chain" id="PRO_5020657128" description="Muramidase (Phage lysozyme)" evidence="1">
    <location>
        <begin position="26"/>
        <end position="286"/>
    </location>
</feature>